<sequence>MTADTSRTLPDIALVRDLEERLFNAWPALQTIYIDGWLLRMADGHTKRSNAASPLFPSNLTGEELIRHVRTLYRKAGIEPMVRITPLASPGIDEAFAGAGWTIYDETHVMTAPLAERIKLTGSTEASVVLSEEPSQAWVEGAAEAYEFADWQREVLGRIVASIRVETAFATVYVDRQPVGYGLGVTDRGYVGLYDLAVTPAARGTGAGSRMITSLMHWGRSHGAHTAYLQVRDTNLKARALYGRLGFSPVYGYHCRRQQAASPV</sequence>
<evidence type="ECO:0000256" key="2">
    <source>
        <dbReference type="ARBA" id="ARBA00023315"/>
    </source>
</evidence>
<dbReference type="InterPro" id="IPR056935">
    <property type="entry name" value="Rv0428c-like_C"/>
</dbReference>
<dbReference type="Gene3D" id="3.40.630.30">
    <property type="match status" value="1"/>
</dbReference>
<dbReference type="Proteomes" id="UP000298588">
    <property type="component" value="Chromosome"/>
</dbReference>
<accession>A0A4D7QH96</accession>
<name>A0A4D7QH96_9HYPH</name>
<feature type="domain" description="N-acetyltransferase" evidence="3">
    <location>
        <begin position="125"/>
        <end position="264"/>
    </location>
</feature>
<dbReference type="InterPro" id="IPR000182">
    <property type="entry name" value="GNAT_dom"/>
</dbReference>
<dbReference type="RefSeq" id="WP_137098140.1">
    <property type="nucleotide sequence ID" value="NZ_CP039865.1"/>
</dbReference>
<evidence type="ECO:0000256" key="1">
    <source>
        <dbReference type="ARBA" id="ARBA00022679"/>
    </source>
</evidence>
<dbReference type="KEGG" id="paqt:E8L99_02910"/>
<reference evidence="4 5" key="1">
    <citation type="submission" date="2019-04" db="EMBL/GenBank/DDBJ databases">
        <title>Phreatobacter aquaticus sp. nov.</title>
        <authorList>
            <person name="Choi A."/>
            <person name="Baek K."/>
        </authorList>
    </citation>
    <scope>NUCLEOTIDE SEQUENCE [LARGE SCALE GENOMIC DNA]</scope>
    <source>
        <strain evidence="4 5">NMCR1094</strain>
    </source>
</reference>
<dbReference type="CDD" id="cd04301">
    <property type="entry name" value="NAT_SF"/>
    <property type="match status" value="1"/>
</dbReference>
<dbReference type="PANTHER" id="PTHR43877:SF2">
    <property type="entry name" value="AMINOALKYLPHOSPHONATE N-ACETYLTRANSFERASE-RELATED"/>
    <property type="match status" value="1"/>
</dbReference>
<dbReference type="PROSITE" id="PS51186">
    <property type="entry name" value="GNAT"/>
    <property type="match status" value="1"/>
</dbReference>
<dbReference type="GO" id="GO:0016747">
    <property type="term" value="F:acyltransferase activity, transferring groups other than amino-acyl groups"/>
    <property type="evidence" value="ECO:0007669"/>
    <property type="project" value="InterPro"/>
</dbReference>
<keyword evidence="5" id="KW-1185">Reference proteome</keyword>
<dbReference type="Pfam" id="PF24553">
    <property type="entry name" value="Rv0428c_C"/>
    <property type="match status" value="1"/>
</dbReference>
<proteinExistence type="predicted"/>
<evidence type="ECO:0000259" key="3">
    <source>
        <dbReference type="PROSITE" id="PS51186"/>
    </source>
</evidence>
<dbReference type="OrthoDB" id="9775595at2"/>
<keyword evidence="2" id="KW-0012">Acyltransferase</keyword>
<dbReference type="InterPro" id="IPR050832">
    <property type="entry name" value="Bact_Acetyltransf"/>
</dbReference>
<dbReference type="InterPro" id="IPR016181">
    <property type="entry name" value="Acyl_CoA_acyltransferase"/>
</dbReference>
<evidence type="ECO:0000313" key="5">
    <source>
        <dbReference type="Proteomes" id="UP000298588"/>
    </source>
</evidence>
<protein>
    <submittedName>
        <fullName evidence="4">GNAT family N-acetyltransferase</fullName>
    </submittedName>
</protein>
<gene>
    <name evidence="4" type="ORF">E8L99_02910</name>
</gene>
<organism evidence="4 5">
    <name type="scientific">Phreatobacter aquaticus</name>
    <dbReference type="NCBI Taxonomy" id="2570229"/>
    <lineage>
        <taxon>Bacteria</taxon>
        <taxon>Pseudomonadati</taxon>
        <taxon>Pseudomonadota</taxon>
        <taxon>Alphaproteobacteria</taxon>
        <taxon>Hyphomicrobiales</taxon>
        <taxon>Phreatobacteraceae</taxon>
        <taxon>Phreatobacter</taxon>
    </lineage>
</organism>
<evidence type="ECO:0000313" key="4">
    <source>
        <dbReference type="EMBL" id="QCK84806.1"/>
    </source>
</evidence>
<dbReference type="EMBL" id="CP039865">
    <property type="protein sequence ID" value="QCK84806.1"/>
    <property type="molecule type" value="Genomic_DNA"/>
</dbReference>
<dbReference type="AlphaFoldDB" id="A0A4D7QH96"/>
<dbReference type="PANTHER" id="PTHR43877">
    <property type="entry name" value="AMINOALKYLPHOSPHONATE N-ACETYLTRANSFERASE-RELATED-RELATED"/>
    <property type="match status" value="1"/>
</dbReference>
<dbReference type="SUPFAM" id="SSF55729">
    <property type="entry name" value="Acyl-CoA N-acyltransferases (Nat)"/>
    <property type="match status" value="1"/>
</dbReference>
<keyword evidence="1 4" id="KW-0808">Transferase</keyword>